<feature type="domain" description="Peptidase M20 dimerisation" evidence="4">
    <location>
        <begin position="211"/>
        <end position="310"/>
    </location>
</feature>
<dbReference type="InterPro" id="IPR050072">
    <property type="entry name" value="Peptidase_M20A"/>
</dbReference>
<evidence type="ECO:0000256" key="1">
    <source>
        <dbReference type="ARBA" id="ARBA00022723"/>
    </source>
</evidence>
<dbReference type="Pfam" id="PF07687">
    <property type="entry name" value="M20_dimer"/>
    <property type="match status" value="1"/>
</dbReference>
<dbReference type="KEGG" id="cbot:ATE48_02370"/>
<dbReference type="SUPFAM" id="SSF53187">
    <property type="entry name" value="Zn-dependent exopeptidases"/>
    <property type="match status" value="1"/>
</dbReference>
<evidence type="ECO:0000259" key="4">
    <source>
        <dbReference type="Pfam" id="PF07687"/>
    </source>
</evidence>
<dbReference type="InterPro" id="IPR036264">
    <property type="entry name" value="Bact_exopeptidase_dim_dom"/>
</dbReference>
<dbReference type="PIRSF" id="PIRSF037238">
    <property type="entry name" value="Carboxypeptidase_G2"/>
    <property type="match status" value="1"/>
</dbReference>
<feature type="active site" evidence="3">
    <location>
        <position position="115"/>
    </location>
</feature>
<dbReference type="NCBIfam" id="NF005602">
    <property type="entry name" value="PRK07338.1"/>
    <property type="match status" value="1"/>
</dbReference>
<dbReference type="Gene3D" id="3.30.70.360">
    <property type="match status" value="1"/>
</dbReference>
<organism evidence="5 6">
    <name type="scientific">Candidatus Viadribacter manganicus</name>
    <dbReference type="NCBI Taxonomy" id="1759059"/>
    <lineage>
        <taxon>Bacteria</taxon>
        <taxon>Pseudomonadati</taxon>
        <taxon>Pseudomonadota</taxon>
        <taxon>Alphaproteobacteria</taxon>
        <taxon>Hyphomonadales</taxon>
        <taxon>Hyphomonadaceae</taxon>
        <taxon>Candidatus Viadribacter</taxon>
    </lineage>
</organism>
<dbReference type="InterPro" id="IPR011650">
    <property type="entry name" value="Peptidase_M20_dimer"/>
</dbReference>
<dbReference type="InParanoid" id="A0A1B1AE67"/>
<dbReference type="Proteomes" id="UP000092498">
    <property type="component" value="Chromosome"/>
</dbReference>
<dbReference type="InterPro" id="IPR017150">
    <property type="entry name" value="Pept_M20_glutamate_carboxypep"/>
</dbReference>
<keyword evidence="2" id="KW-0378">Hydrolase</keyword>
<sequence>MSAESLAAASRSAWGADVEALLERLDGERESLVARTESWSAINSGSFELPGLAAMRVTLLDTVSELPAPPEVVDLTPSKRVRPDGEVIDVHHGASIRVRVRPDAPIQVALTGHYDTVFPAAHAFQTPWREGEVLRGPGVADMKGGINVMFAALKAFEALPGDKRIGYEVLLSPDEEIGSMGSAPLLAELGARAHVGLTYEPAMADGALVDARKGSANFHLAVKGRAAHVGRAFNDGRSAVLAAAEAALALNKLNGKRDGVTFNVGAIDGGSAVNVVPERAVLRFNVRVPDAEAAVWAEAEVARIARDVGAHDGIEAHLHGGFTRPPKPLNDQQRTLVSWTRQAGAALGLDLKFQPSGGVCEGNNLAAAGCPNIDTLGPCGGGLHSDQEFALISSFAERAKLSFLLLAGLDRGLFDVRSLRS</sequence>
<dbReference type="PANTHER" id="PTHR43808">
    <property type="entry name" value="ACETYLORNITHINE DEACETYLASE"/>
    <property type="match status" value="1"/>
</dbReference>
<dbReference type="GO" id="GO:0046872">
    <property type="term" value="F:metal ion binding"/>
    <property type="evidence" value="ECO:0007669"/>
    <property type="project" value="UniProtKB-KW"/>
</dbReference>
<protein>
    <submittedName>
        <fullName evidence="5">Acetylornithine deacetylase</fullName>
    </submittedName>
</protein>
<accession>A0A1B1AE67</accession>
<dbReference type="Gene3D" id="3.40.630.10">
    <property type="entry name" value="Zn peptidases"/>
    <property type="match status" value="1"/>
</dbReference>
<reference evidence="5 6" key="1">
    <citation type="submission" date="2015-11" db="EMBL/GenBank/DDBJ databases">
        <title>Whole-Genome Sequence of Candidatus Oderbacter manganicum from the National Park Lower Oder Valley, Germany.</title>
        <authorList>
            <person name="Braun B."/>
            <person name="Liere K."/>
            <person name="Szewzyk U."/>
        </authorList>
    </citation>
    <scope>NUCLEOTIDE SEQUENCE [LARGE SCALE GENOMIC DNA]</scope>
    <source>
        <strain evidence="5 6">OTSz_A_272</strain>
    </source>
</reference>
<dbReference type="AlphaFoldDB" id="A0A1B1AE67"/>
<name>A0A1B1AE67_9PROT</name>
<dbReference type="EMBL" id="CP013244">
    <property type="protein sequence ID" value="ANP44849.1"/>
    <property type="molecule type" value="Genomic_DNA"/>
</dbReference>
<evidence type="ECO:0000256" key="3">
    <source>
        <dbReference type="PIRSR" id="PIRSR037238-1"/>
    </source>
</evidence>
<dbReference type="InterPro" id="IPR002933">
    <property type="entry name" value="Peptidase_M20"/>
</dbReference>
<evidence type="ECO:0000313" key="5">
    <source>
        <dbReference type="EMBL" id="ANP44849.1"/>
    </source>
</evidence>
<dbReference type="SUPFAM" id="SSF55031">
    <property type="entry name" value="Bacterial exopeptidase dimerisation domain"/>
    <property type="match status" value="1"/>
</dbReference>
<feature type="active site" description="Proton acceptor" evidence="3">
    <location>
        <position position="175"/>
    </location>
</feature>
<gene>
    <name evidence="5" type="ORF">ATE48_02370</name>
</gene>
<dbReference type="STRING" id="1759059.ATE48_02370"/>
<keyword evidence="6" id="KW-1185">Reference proteome</keyword>
<dbReference type="GO" id="GO:0016787">
    <property type="term" value="F:hydrolase activity"/>
    <property type="evidence" value="ECO:0007669"/>
    <property type="project" value="UniProtKB-KW"/>
</dbReference>
<dbReference type="PANTHER" id="PTHR43808:SF9">
    <property type="entry name" value="BLL0789 PROTEIN"/>
    <property type="match status" value="1"/>
</dbReference>
<evidence type="ECO:0000256" key="2">
    <source>
        <dbReference type="ARBA" id="ARBA00022801"/>
    </source>
</evidence>
<proteinExistence type="predicted"/>
<keyword evidence="1" id="KW-0479">Metal-binding</keyword>
<dbReference type="Pfam" id="PF01546">
    <property type="entry name" value="Peptidase_M20"/>
    <property type="match status" value="1"/>
</dbReference>
<evidence type="ECO:0000313" key="6">
    <source>
        <dbReference type="Proteomes" id="UP000092498"/>
    </source>
</evidence>
<dbReference type="RefSeq" id="WP_066767449.1">
    <property type="nucleotide sequence ID" value="NZ_CP013244.1"/>
</dbReference>